<comment type="catalytic activity">
    <reaction evidence="4">
        <text>L-homoserine + NADP(+) = L-aspartate 4-semialdehyde + NADPH + H(+)</text>
        <dbReference type="Rhea" id="RHEA:15761"/>
        <dbReference type="ChEBI" id="CHEBI:15378"/>
        <dbReference type="ChEBI" id="CHEBI:57476"/>
        <dbReference type="ChEBI" id="CHEBI:57783"/>
        <dbReference type="ChEBI" id="CHEBI:58349"/>
        <dbReference type="ChEBI" id="CHEBI:537519"/>
        <dbReference type="EC" id="1.1.1.3"/>
    </reaction>
</comment>
<dbReference type="Proteomes" id="UP001179280">
    <property type="component" value="Unassembled WGS sequence"/>
</dbReference>
<keyword evidence="4" id="KW-0791">Threonine biosynthesis</keyword>
<keyword evidence="4" id="KW-0521">NADP</keyword>
<evidence type="ECO:0000313" key="8">
    <source>
        <dbReference type="EMBL" id="MBM7841252.1"/>
    </source>
</evidence>
<evidence type="ECO:0000256" key="5">
    <source>
        <dbReference type="RuleBase" id="RU004171"/>
    </source>
</evidence>
<feature type="domain" description="Homoserine dehydrogenase catalytic" evidence="7">
    <location>
        <begin position="162"/>
        <end position="340"/>
    </location>
</feature>
<dbReference type="Pfam" id="PF00208">
    <property type="entry name" value="ELFV_dehydrog"/>
    <property type="match status" value="1"/>
</dbReference>
<feature type="domain" description="Glutamate/phenylalanine/leucine/valine/L-tryptophan dehydrogenase C-terminal" evidence="6">
    <location>
        <begin position="6"/>
        <end position="116"/>
    </location>
</feature>
<evidence type="ECO:0000256" key="3">
    <source>
        <dbReference type="ARBA" id="ARBA00023002"/>
    </source>
</evidence>
<evidence type="ECO:0000259" key="7">
    <source>
        <dbReference type="Pfam" id="PF00742"/>
    </source>
</evidence>
<dbReference type="NCBIfam" id="NF004912">
    <property type="entry name" value="PRK06270.1"/>
    <property type="match status" value="1"/>
</dbReference>
<accession>A0ABS2T0E0</accession>
<gene>
    <name evidence="8" type="ORF">JOC54_004553</name>
</gene>
<name>A0ABS2T0E0_9BACI</name>
<comment type="caution">
    <text evidence="8">The sequence shown here is derived from an EMBL/GenBank/DDBJ whole genome shotgun (WGS) entry which is preliminary data.</text>
</comment>
<dbReference type="InterPro" id="IPR001342">
    <property type="entry name" value="HDH_cat"/>
</dbReference>
<proteinExistence type="inferred from homology"/>
<comment type="pathway">
    <text evidence="4">Amino-acid biosynthesis; L-methionine biosynthesis via de novo pathway; L-homoserine from L-aspartate: step 3/3.</text>
</comment>
<dbReference type="Gene3D" id="3.40.50.720">
    <property type="entry name" value="NAD(P)-binding Rossmann-like Domain"/>
    <property type="match status" value="1"/>
</dbReference>
<dbReference type="InterPro" id="IPR019811">
    <property type="entry name" value="HDH_CS"/>
</dbReference>
<dbReference type="InterPro" id="IPR006096">
    <property type="entry name" value="Glu/Leu/Phe/Val/Trp_DH_C"/>
</dbReference>
<evidence type="ECO:0000313" key="9">
    <source>
        <dbReference type="Proteomes" id="UP001179280"/>
    </source>
</evidence>
<organism evidence="8 9">
    <name type="scientific">Shouchella xiaoxiensis</name>
    <dbReference type="NCBI Taxonomy" id="766895"/>
    <lineage>
        <taxon>Bacteria</taxon>
        <taxon>Bacillati</taxon>
        <taxon>Bacillota</taxon>
        <taxon>Bacilli</taxon>
        <taxon>Bacillales</taxon>
        <taxon>Bacillaceae</taxon>
        <taxon>Shouchella</taxon>
    </lineage>
</organism>
<dbReference type="PROSITE" id="PS01042">
    <property type="entry name" value="HOMOSER_DHGENASE"/>
    <property type="match status" value="1"/>
</dbReference>
<dbReference type="EMBL" id="JAFBCV010000026">
    <property type="protein sequence ID" value="MBM7841252.1"/>
    <property type="molecule type" value="Genomic_DNA"/>
</dbReference>
<comment type="pathway">
    <text evidence="4">Amino-acid biosynthesis; L-threonine biosynthesis; L-threonine from L-aspartate: step 3/5.</text>
</comment>
<keyword evidence="9" id="KW-1185">Reference proteome</keyword>
<keyword evidence="3 4" id="KW-0560">Oxidoreductase</keyword>
<dbReference type="SUPFAM" id="SSF55347">
    <property type="entry name" value="Glyceraldehyde-3-phosphate dehydrogenase-like, C-terminal domain"/>
    <property type="match status" value="1"/>
</dbReference>
<dbReference type="PANTHER" id="PTHR43331:SF1">
    <property type="entry name" value="HOMOSERINE DEHYDROGENASE"/>
    <property type="match status" value="1"/>
</dbReference>
<dbReference type="EC" id="1.1.1.3" evidence="2 4"/>
<evidence type="ECO:0000256" key="4">
    <source>
        <dbReference type="RuleBase" id="RU000579"/>
    </source>
</evidence>
<dbReference type="InterPro" id="IPR022697">
    <property type="entry name" value="HDH_short"/>
</dbReference>
<protein>
    <recommendedName>
        <fullName evidence="2 4">Homoserine dehydrogenase</fullName>
        <ecNumber evidence="2 4">1.1.1.3</ecNumber>
    </recommendedName>
</protein>
<reference evidence="8" key="1">
    <citation type="submission" date="2021-01" db="EMBL/GenBank/DDBJ databases">
        <title>Genomic Encyclopedia of Type Strains, Phase IV (KMG-IV): sequencing the most valuable type-strain genomes for metagenomic binning, comparative biology and taxonomic classification.</title>
        <authorList>
            <person name="Goeker M."/>
        </authorList>
    </citation>
    <scope>NUCLEOTIDE SEQUENCE</scope>
    <source>
        <strain evidence="8">DSM 21943</strain>
    </source>
</reference>
<comment type="similarity">
    <text evidence="1 5">Belongs to the homoserine dehydrogenase family.</text>
</comment>
<dbReference type="InterPro" id="IPR036291">
    <property type="entry name" value="NAD(P)-bd_dom_sf"/>
</dbReference>
<dbReference type="NCBIfam" id="NF004976">
    <property type="entry name" value="PRK06349.1"/>
    <property type="match status" value="1"/>
</dbReference>
<keyword evidence="4" id="KW-0028">Amino-acid biosynthesis</keyword>
<sequence length="357" mass="38296">MSLKLALLGFGVVGQGLAEHLVSNGEKANKAVGFDPVVVAISDFKKGSIYDPDGLDLTKVLQCLKDHGTLDNYPGSDQLVRGLDAVSTIVETNADVIVEATFTNVVTGEPAITHCKTAFEAKKHVVMTNKGPIALAYQELKKQAEDEGVFLGYEGTVMSGTPALRLPETTLIGNTITKISGILNGTTNYMLTRMEEGLTYKNALKEAQEQGYAEADPTSDLEGYDATYKVVILANAVMGKPLLIEEVERQGLHTLQEDVVREAAASNQCWKMLGTIEELEDGTVAASVKPVLIERTHPLAAITGATNAITYSCNMSGDITLTGAGAGKSETGYALFIDLIYCHLFIEKQNQVVSTFR</sequence>
<dbReference type="PANTHER" id="PTHR43331">
    <property type="entry name" value="HOMOSERINE DEHYDROGENASE"/>
    <property type="match status" value="1"/>
</dbReference>
<dbReference type="Pfam" id="PF00742">
    <property type="entry name" value="Homoserine_dh"/>
    <property type="match status" value="1"/>
</dbReference>
<dbReference type="SUPFAM" id="SSF51735">
    <property type="entry name" value="NAD(P)-binding Rossmann-fold domains"/>
    <property type="match status" value="1"/>
</dbReference>
<keyword evidence="4" id="KW-0486">Methionine biosynthesis</keyword>
<dbReference type="GO" id="GO:0004412">
    <property type="term" value="F:homoserine dehydrogenase activity"/>
    <property type="evidence" value="ECO:0007669"/>
    <property type="project" value="UniProtKB-EC"/>
</dbReference>
<dbReference type="RefSeq" id="WP_204469269.1">
    <property type="nucleotide sequence ID" value="NZ_JAFBCV010000026.1"/>
</dbReference>
<evidence type="ECO:0000259" key="6">
    <source>
        <dbReference type="Pfam" id="PF00208"/>
    </source>
</evidence>
<evidence type="ECO:0000256" key="2">
    <source>
        <dbReference type="ARBA" id="ARBA00013213"/>
    </source>
</evidence>
<dbReference type="Gene3D" id="3.30.360.10">
    <property type="entry name" value="Dihydrodipicolinate Reductase, domain 2"/>
    <property type="match status" value="1"/>
</dbReference>
<evidence type="ECO:0000256" key="1">
    <source>
        <dbReference type="ARBA" id="ARBA00006753"/>
    </source>
</evidence>
<dbReference type="PIRSF" id="PIRSF036497">
    <property type="entry name" value="HDH_short"/>
    <property type="match status" value="1"/>
</dbReference>